<sequence>MKKGLSFTPSMNSLAAGRIGSYKLIRVDSLGFRLYNLDSDPGEEDDLGKSDTNKLRSMTNELEEWKKGLMPPL</sequence>
<reference evidence="1" key="1">
    <citation type="journal article" date="2014" name="Front. Microbiol.">
        <title>High frequency of phylogenetically diverse reductive dehalogenase-homologous genes in deep subseafloor sedimentary metagenomes.</title>
        <authorList>
            <person name="Kawai M."/>
            <person name="Futagami T."/>
            <person name="Toyoda A."/>
            <person name="Takaki Y."/>
            <person name="Nishi S."/>
            <person name="Hori S."/>
            <person name="Arai W."/>
            <person name="Tsubouchi T."/>
            <person name="Morono Y."/>
            <person name="Uchiyama I."/>
            <person name="Ito T."/>
            <person name="Fujiyama A."/>
            <person name="Inagaki F."/>
            <person name="Takami H."/>
        </authorList>
    </citation>
    <scope>NUCLEOTIDE SEQUENCE</scope>
    <source>
        <strain evidence="1">Expedition CK06-06</strain>
    </source>
</reference>
<proteinExistence type="predicted"/>
<comment type="caution">
    <text evidence="1">The sequence shown here is derived from an EMBL/GenBank/DDBJ whole genome shotgun (WGS) entry which is preliminary data.</text>
</comment>
<feature type="non-terminal residue" evidence="1">
    <location>
        <position position="73"/>
    </location>
</feature>
<dbReference type="SUPFAM" id="SSF53649">
    <property type="entry name" value="Alkaline phosphatase-like"/>
    <property type="match status" value="1"/>
</dbReference>
<dbReference type="Gene3D" id="3.30.1120.10">
    <property type="match status" value="1"/>
</dbReference>
<accession>X1QGJ3</accession>
<evidence type="ECO:0008006" key="2">
    <source>
        <dbReference type="Google" id="ProtNLM"/>
    </source>
</evidence>
<dbReference type="InterPro" id="IPR017850">
    <property type="entry name" value="Alkaline_phosphatase_core_sf"/>
</dbReference>
<organism evidence="1">
    <name type="scientific">marine sediment metagenome</name>
    <dbReference type="NCBI Taxonomy" id="412755"/>
    <lineage>
        <taxon>unclassified sequences</taxon>
        <taxon>metagenomes</taxon>
        <taxon>ecological metagenomes</taxon>
    </lineage>
</organism>
<protein>
    <recommendedName>
        <fullName evidence="2">N-sulphoglucosamine sulphohydrolase C-terminal domain-containing protein</fullName>
    </recommendedName>
</protein>
<dbReference type="EMBL" id="BARV01043950">
    <property type="protein sequence ID" value="GAI67592.1"/>
    <property type="molecule type" value="Genomic_DNA"/>
</dbReference>
<evidence type="ECO:0000313" key="1">
    <source>
        <dbReference type="EMBL" id="GAI67592.1"/>
    </source>
</evidence>
<gene>
    <name evidence="1" type="ORF">S06H3_65328</name>
</gene>
<dbReference type="AlphaFoldDB" id="X1QGJ3"/>
<name>X1QGJ3_9ZZZZ</name>